<reference evidence="3 4" key="1">
    <citation type="submission" date="2022-03" db="EMBL/GenBank/DDBJ databases">
        <authorList>
            <person name="Jo J.-H."/>
            <person name="Im W.-T."/>
        </authorList>
    </citation>
    <scope>NUCLEOTIDE SEQUENCE [LARGE SCALE GENOMIC DNA]</scope>
    <source>
        <strain evidence="3 4">SM33</strain>
    </source>
</reference>
<feature type="domain" description="Ice-binding protein C-terminal" evidence="2">
    <location>
        <begin position="170"/>
        <end position="192"/>
    </location>
</feature>
<evidence type="ECO:0000313" key="3">
    <source>
        <dbReference type="EMBL" id="MCH8614666.1"/>
    </source>
</evidence>
<gene>
    <name evidence="3" type="ORF">LZ016_00905</name>
</gene>
<feature type="signal peptide" evidence="1">
    <location>
        <begin position="1"/>
        <end position="27"/>
    </location>
</feature>
<sequence length="204" mass="20915">MRRSLLKALTALSVAAAAVGVSTPALAANGDFLGGCDVTITTPDATACQGYYSGNILNGSPTDIALQQGAIAALPGSFTWDGNWTGLVNAGDVIGSLTNTNQINFGQTLFGETIIGAHFGNIDDNLGNSGNVSVFWLFNFGTTGADYVVLDNIRGFSNAALYTTGSGGGVPEPATWAMMLVGFAGAGMALRRSRRSNAKLLQLA</sequence>
<proteinExistence type="predicted"/>
<name>A0ABS9VI67_9SPHN</name>
<dbReference type="Proteomes" id="UP001203058">
    <property type="component" value="Unassembled WGS sequence"/>
</dbReference>
<protein>
    <submittedName>
        <fullName evidence="3">PEPxxWA-CTERM sorting domain-containing protein</fullName>
    </submittedName>
</protein>
<dbReference type="NCBIfam" id="TIGR02595">
    <property type="entry name" value="PEP_CTERM"/>
    <property type="match status" value="1"/>
</dbReference>
<evidence type="ECO:0000259" key="2">
    <source>
        <dbReference type="Pfam" id="PF07589"/>
    </source>
</evidence>
<comment type="caution">
    <text evidence="3">The sequence shown here is derived from an EMBL/GenBank/DDBJ whole genome shotgun (WGS) entry which is preliminary data.</text>
</comment>
<organism evidence="3 4">
    <name type="scientific">Sphingomonas telluris</name>
    <dbReference type="NCBI Taxonomy" id="2907998"/>
    <lineage>
        <taxon>Bacteria</taxon>
        <taxon>Pseudomonadati</taxon>
        <taxon>Pseudomonadota</taxon>
        <taxon>Alphaproteobacteria</taxon>
        <taxon>Sphingomonadales</taxon>
        <taxon>Sphingomonadaceae</taxon>
        <taxon>Sphingomonas</taxon>
    </lineage>
</organism>
<feature type="chain" id="PRO_5047370969" evidence="1">
    <location>
        <begin position="28"/>
        <end position="204"/>
    </location>
</feature>
<dbReference type="NCBIfam" id="NF035944">
    <property type="entry name" value="PEPxxWA-CTERM"/>
    <property type="match status" value="1"/>
</dbReference>
<dbReference type="RefSeq" id="WP_241445148.1">
    <property type="nucleotide sequence ID" value="NZ_JAKZHW010000001.1"/>
</dbReference>
<dbReference type="Pfam" id="PF07589">
    <property type="entry name" value="PEP-CTERM"/>
    <property type="match status" value="1"/>
</dbReference>
<keyword evidence="4" id="KW-1185">Reference proteome</keyword>
<dbReference type="EMBL" id="JAKZHW010000001">
    <property type="protein sequence ID" value="MCH8614666.1"/>
    <property type="molecule type" value="Genomic_DNA"/>
</dbReference>
<dbReference type="InterPro" id="IPR013424">
    <property type="entry name" value="Ice-binding_C"/>
</dbReference>
<evidence type="ECO:0000313" key="4">
    <source>
        <dbReference type="Proteomes" id="UP001203058"/>
    </source>
</evidence>
<evidence type="ECO:0000256" key="1">
    <source>
        <dbReference type="SAM" id="SignalP"/>
    </source>
</evidence>
<keyword evidence="1" id="KW-0732">Signal</keyword>
<accession>A0ABS9VI67</accession>